<organism evidence="5 7">
    <name type="scientific">Bursaphelenchus xylophilus</name>
    <name type="common">Pinewood nematode worm</name>
    <name type="synonym">Aphelenchoides xylophilus</name>
    <dbReference type="NCBI Taxonomy" id="6326"/>
    <lineage>
        <taxon>Eukaryota</taxon>
        <taxon>Metazoa</taxon>
        <taxon>Ecdysozoa</taxon>
        <taxon>Nematoda</taxon>
        <taxon>Chromadorea</taxon>
        <taxon>Rhabditida</taxon>
        <taxon>Tylenchina</taxon>
        <taxon>Tylenchomorpha</taxon>
        <taxon>Aphelenchoidea</taxon>
        <taxon>Aphelenchoididae</taxon>
        <taxon>Bursaphelenchus</taxon>
    </lineage>
</organism>
<dbReference type="PROSITE" id="PS50404">
    <property type="entry name" value="GST_NTER"/>
    <property type="match status" value="1"/>
</dbReference>
<evidence type="ECO:0000313" key="3">
    <source>
        <dbReference type="EMBL" id="CAD5214196.1"/>
    </source>
</evidence>
<dbReference type="GO" id="GO:0004364">
    <property type="term" value="F:glutathione transferase activity"/>
    <property type="evidence" value="ECO:0007669"/>
    <property type="project" value="TreeGrafter"/>
</dbReference>
<dbReference type="Gene3D" id="3.40.30.10">
    <property type="entry name" value="Glutaredoxin"/>
    <property type="match status" value="1"/>
</dbReference>
<dbReference type="Proteomes" id="UP000582659">
    <property type="component" value="Unassembled WGS sequence"/>
</dbReference>
<dbReference type="InterPro" id="IPR004046">
    <property type="entry name" value="GST_C"/>
</dbReference>
<protein>
    <submittedName>
        <fullName evidence="3">(pine wood nematode) hypothetical protein</fullName>
    </submittedName>
</protein>
<dbReference type="SFLD" id="SFLDG01205">
    <property type="entry name" value="AMPS.1"/>
    <property type="match status" value="1"/>
</dbReference>
<feature type="domain" description="GST N-terminal" evidence="1">
    <location>
        <begin position="18"/>
        <end position="95"/>
    </location>
</feature>
<dbReference type="PROSITE" id="PS50405">
    <property type="entry name" value="GST_CTER"/>
    <property type="match status" value="1"/>
</dbReference>
<dbReference type="GO" id="GO:0006749">
    <property type="term" value="P:glutathione metabolic process"/>
    <property type="evidence" value="ECO:0007669"/>
    <property type="project" value="TreeGrafter"/>
</dbReference>
<gene>
    <name evidence="3" type="ORF">BXYJ_LOCUS3409</name>
</gene>
<reference evidence="7" key="1">
    <citation type="submission" date="2016-11" db="UniProtKB">
        <authorList>
            <consortium name="WormBaseParasite"/>
        </authorList>
    </citation>
    <scope>IDENTIFICATION</scope>
</reference>
<dbReference type="OrthoDB" id="414243at2759"/>
<evidence type="ECO:0000313" key="4">
    <source>
        <dbReference type="EMBL" id="CAG9094368.1"/>
    </source>
</evidence>
<name>A0A1I7SCC4_BURXY</name>
<dbReference type="EMBL" id="CAJFCV020000002">
    <property type="protein sequence ID" value="CAG9094368.1"/>
    <property type="molecule type" value="Genomic_DNA"/>
</dbReference>
<dbReference type="Pfam" id="PF14497">
    <property type="entry name" value="GST_C_3"/>
    <property type="match status" value="1"/>
</dbReference>
<dbReference type="SMR" id="A0A1I7SCC4"/>
<feature type="domain" description="GST C-terminal" evidence="2">
    <location>
        <begin position="97"/>
        <end position="221"/>
    </location>
</feature>
<dbReference type="eggNOG" id="KOG1695">
    <property type="taxonomic scope" value="Eukaryota"/>
</dbReference>
<evidence type="ECO:0000313" key="6">
    <source>
        <dbReference type="Proteomes" id="UP000659654"/>
    </source>
</evidence>
<sequence>MLRKYRKDPNIFALEPMPEYKITYFDCRGTAEAARCCLHYAGIPFEDHQIAYKDWAQHKKSFLNQKLPVFYEDGKELTQSGAITRYVARLTGLNGKDSWEEAKADEIYHYFFDAMKSTNVYVHDKCGYNKAKDLNEAYEIFLPIATRALEYYNNFLIDSTNGFALKSGLTYADFVIHAQVKTFKNCDPELLKKFPKVVEHFEKIENIPQLQGYFATQNTIN</sequence>
<dbReference type="SUPFAM" id="SSF47616">
    <property type="entry name" value="GST C-terminal domain-like"/>
    <property type="match status" value="1"/>
</dbReference>
<dbReference type="InterPro" id="IPR004045">
    <property type="entry name" value="Glutathione_S-Trfase_N"/>
</dbReference>
<evidence type="ECO:0000259" key="2">
    <source>
        <dbReference type="PROSITE" id="PS50405"/>
    </source>
</evidence>
<dbReference type="Gene3D" id="1.20.1050.10">
    <property type="match status" value="1"/>
</dbReference>
<evidence type="ECO:0000313" key="7">
    <source>
        <dbReference type="WBParaSite" id="BXY_1067500.1"/>
    </source>
</evidence>
<dbReference type="InterPro" id="IPR036282">
    <property type="entry name" value="Glutathione-S-Trfase_C_sf"/>
</dbReference>
<keyword evidence="6" id="KW-1185">Reference proteome</keyword>
<dbReference type="EMBL" id="CAJFDI010000002">
    <property type="protein sequence ID" value="CAD5214196.1"/>
    <property type="molecule type" value="Genomic_DNA"/>
</dbReference>
<dbReference type="PANTHER" id="PTHR11571">
    <property type="entry name" value="GLUTATHIONE S-TRANSFERASE"/>
    <property type="match status" value="1"/>
</dbReference>
<dbReference type="WBParaSite" id="BXY_1067500.1">
    <property type="protein sequence ID" value="BXY_1067500.1"/>
    <property type="gene ID" value="BXY_1067500"/>
</dbReference>
<dbReference type="InterPro" id="IPR010987">
    <property type="entry name" value="Glutathione-S-Trfase_C-like"/>
</dbReference>
<dbReference type="SFLD" id="SFLDG00363">
    <property type="entry name" value="AMPS_(cytGST):_Alpha-__Mu-__Pi"/>
    <property type="match status" value="1"/>
</dbReference>
<dbReference type="SUPFAM" id="SSF52833">
    <property type="entry name" value="Thioredoxin-like"/>
    <property type="match status" value="1"/>
</dbReference>
<dbReference type="InterPro" id="IPR036249">
    <property type="entry name" value="Thioredoxin-like_sf"/>
</dbReference>
<dbReference type="CDD" id="cd03039">
    <property type="entry name" value="GST_N_Sigma_like"/>
    <property type="match status" value="1"/>
</dbReference>
<dbReference type="InterPro" id="IPR050213">
    <property type="entry name" value="GST_superfamily"/>
</dbReference>
<dbReference type="PANTHER" id="PTHR11571:SF150">
    <property type="entry name" value="GLUTATHIONE S-TRANSFERASE"/>
    <property type="match status" value="1"/>
</dbReference>
<dbReference type="SFLD" id="SFLDS00019">
    <property type="entry name" value="Glutathione_Transferase_(cytos"/>
    <property type="match status" value="1"/>
</dbReference>
<dbReference type="AlphaFoldDB" id="A0A1I7SCC4"/>
<proteinExistence type="predicted"/>
<dbReference type="InterPro" id="IPR040079">
    <property type="entry name" value="Glutathione_S-Trfase"/>
</dbReference>
<evidence type="ECO:0000259" key="1">
    <source>
        <dbReference type="PROSITE" id="PS50404"/>
    </source>
</evidence>
<dbReference type="Proteomes" id="UP000659654">
    <property type="component" value="Unassembled WGS sequence"/>
</dbReference>
<evidence type="ECO:0000313" key="5">
    <source>
        <dbReference type="Proteomes" id="UP000095284"/>
    </source>
</evidence>
<dbReference type="Pfam" id="PF02798">
    <property type="entry name" value="GST_N"/>
    <property type="match status" value="1"/>
</dbReference>
<dbReference type="CDD" id="cd03192">
    <property type="entry name" value="GST_C_Sigma_like"/>
    <property type="match status" value="1"/>
</dbReference>
<dbReference type="Proteomes" id="UP000095284">
    <property type="component" value="Unplaced"/>
</dbReference>
<reference evidence="4" key="2">
    <citation type="submission" date="2020-08" db="EMBL/GenBank/DDBJ databases">
        <authorList>
            <person name="Kikuchi T."/>
        </authorList>
    </citation>
    <scope>NUCLEOTIDE SEQUENCE</scope>
    <source>
        <strain evidence="3">Ka4C1</strain>
    </source>
</reference>
<accession>A0A1I7SCC4</accession>